<dbReference type="RefSeq" id="XP_011777349.1">
    <property type="nucleotide sequence ID" value="XM_011779047.1"/>
</dbReference>
<evidence type="ECO:0000313" key="2">
    <source>
        <dbReference type="Proteomes" id="UP000002316"/>
    </source>
</evidence>
<protein>
    <submittedName>
        <fullName evidence="1">Uncharacterized protein</fullName>
    </submittedName>
</protein>
<dbReference type="EMBL" id="FN554973">
    <property type="protein sequence ID" value="CBH15083.1"/>
    <property type="molecule type" value="Genomic_DNA"/>
</dbReference>
<dbReference type="Proteomes" id="UP000002316">
    <property type="component" value="Chromosome 10"/>
</dbReference>
<reference evidence="2" key="1">
    <citation type="journal article" date="2010" name="PLoS Negl. Trop. Dis.">
        <title>The genome sequence of Trypanosoma brucei gambiense, causative agent of chronic human african trypanosomiasis.</title>
        <authorList>
            <person name="Jackson A.P."/>
            <person name="Sanders M."/>
            <person name="Berry A."/>
            <person name="McQuillan J."/>
            <person name="Aslett M.A."/>
            <person name="Quail M.A."/>
            <person name="Chukualim B."/>
            <person name="Capewell P."/>
            <person name="MacLeod A."/>
            <person name="Melville S.E."/>
            <person name="Gibson W."/>
            <person name="Barry J.D."/>
            <person name="Berriman M."/>
            <person name="Hertz-Fowler C."/>
        </authorList>
    </citation>
    <scope>NUCLEOTIDE SEQUENCE [LARGE SCALE GENOMIC DNA]</scope>
    <source>
        <strain evidence="2">MHOM/CI/86/DAL972</strain>
    </source>
</reference>
<dbReference type="GeneID" id="23864868"/>
<gene>
    <name evidence="1" type="ORF">TbgDal_X1640</name>
</gene>
<evidence type="ECO:0000313" key="1">
    <source>
        <dbReference type="EMBL" id="CBH15083.1"/>
    </source>
</evidence>
<sequence>MVMITPADSAYVIIFRCDDLVAYIYIYIYVCVCRYKCRCEHGCRGAHLAFKFLLYPFTVRCCSRSGWGKVCYITLHWLCVSELFCLTHFSPSTFHLSDTHVCVCLRCFTFPVKW</sequence>
<dbReference type="AlphaFoldDB" id="D0A1E1"/>
<accession>D0A1E1</accession>
<dbReference type="KEGG" id="tbg:TbgDal_X1640"/>
<proteinExistence type="predicted"/>
<organism evidence="1 2">
    <name type="scientific">Trypanosoma brucei gambiense (strain MHOM/CI/86/DAL972)</name>
    <dbReference type="NCBI Taxonomy" id="679716"/>
    <lineage>
        <taxon>Eukaryota</taxon>
        <taxon>Discoba</taxon>
        <taxon>Euglenozoa</taxon>
        <taxon>Kinetoplastea</taxon>
        <taxon>Metakinetoplastina</taxon>
        <taxon>Trypanosomatida</taxon>
        <taxon>Trypanosomatidae</taxon>
        <taxon>Trypanosoma</taxon>
    </lineage>
</organism>
<name>D0A1E1_TRYB9</name>